<dbReference type="AlphaFoldDB" id="A0A0J7KHU1"/>
<accession>A0A0J7KHU1</accession>
<evidence type="ECO:0000256" key="1">
    <source>
        <dbReference type="SAM" id="MobiDB-lite"/>
    </source>
</evidence>
<evidence type="ECO:0000313" key="2">
    <source>
        <dbReference type="EMBL" id="KMQ89799.1"/>
    </source>
</evidence>
<dbReference type="OrthoDB" id="7554019at2759"/>
<proteinExistence type="predicted"/>
<feature type="region of interest" description="Disordered" evidence="1">
    <location>
        <begin position="100"/>
        <end position="139"/>
    </location>
</feature>
<reference evidence="2 3" key="1">
    <citation type="submission" date="2015-04" db="EMBL/GenBank/DDBJ databases">
        <title>Lasius niger genome sequencing.</title>
        <authorList>
            <person name="Konorov E.A."/>
            <person name="Nikitin M.A."/>
            <person name="Kirill M.V."/>
            <person name="Chang P."/>
        </authorList>
    </citation>
    <scope>NUCLEOTIDE SEQUENCE [LARGE SCALE GENOMIC DNA]</scope>
    <source>
        <tissue evidence="2">Whole</tissue>
    </source>
</reference>
<evidence type="ECO:0000313" key="3">
    <source>
        <dbReference type="Proteomes" id="UP000036403"/>
    </source>
</evidence>
<comment type="caution">
    <text evidence="2">The sequence shown here is derived from an EMBL/GenBank/DDBJ whole genome shotgun (WGS) entry which is preliminary data.</text>
</comment>
<dbReference type="PaxDb" id="67767-A0A0J7KHU1"/>
<organism evidence="2 3">
    <name type="scientific">Lasius niger</name>
    <name type="common">Black garden ant</name>
    <dbReference type="NCBI Taxonomy" id="67767"/>
    <lineage>
        <taxon>Eukaryota</taxon>
        <taxon>Metazoa</taxon>
        <taxon>Ecdysozoa</taxon>
        <taxon>Arthropoda</taxon>
        <taxon>Hexapoda</taxon>
        <taxon>Insecta</taxon>
        <taxon>Pterygota</taxon>
        <taxon>Neoptera</taxon>
        <taxon>Endopterygota</taxon>
        <taxon>Hymenoptera</taxon>
        <taxon>Apocrita</taxon>
        <taxon>Aculeata</taxon>
        <taxon>Formicoidea</taxon>
        <taxon>Formicidae</taxon>
        <taxon>Formicinae</taxon>
        <taxon>Lasius</taxon>
        <taxon>Lasius</taxon>
    </lineage>
</organism>
<name>A0A0J7KHU1_LASNI</name>
<sequence length="139" mass="16115">MEELLNQQNVVMRFVERSLDNLKKVGKANFTLSIIRNRLQQMQEAFSQCQNLHGRIMAIATKEALETNSYFTQDRFSVCESTFLASSDYMAEWQTKLKSKTTTHPKSAIINQPDQNTTTRSTFQRPRINRPKFAGEFSE</sequence>
<protein>
    <submittedName>
        <fullName evidence="2">Uncharacterized protein</fullName>
    </submittedName>
</protein>
<dbReference type="EMBL" id="LBMM01007366">
    <property type="protein sequence ID" value="KMQ89799.1"/>
    <property type="molecule type" value="Genomic_DNA"/>
</dbReference>
<feature type="compositionally biased region" description="Polar residues" evidence="1">
    <location>
        <begin position="104"/>
        <end position="124"/>
    </location>
</feature>
<dbReference type="Proteomes" id="UP000036403">
    <property type="component" value="Unassembled WGS sequence"/>
</dbReference>
<gene>
    <name evidence="2" type="ORF">RF55_10528</name>
</gene>
<keyword evidence="3" id="KW-1185">Reference proteome</keyword>